<proteinExistence type="predicted"/>
<accession>A0A5C5YEL9</accession>
<name>A0A5C5YEL9_9BACT</name>
<dbReference type="EMBL" id="SJPK01000002">
    <property type="protein sequence ID" value="TWT74197.1"/>
    <property type="molecule type" value="Genomic_DNA"/>
</dbReference>
<sequence>MSDEPIFLTDAAVQDAVIAGDAPSDRMIDIWDEPAWERAECSILLFAKRGFPLDERAVG</sequence>
<reference evidence="1 2" key="1">
    <citation type="submission" date="2019-02" db="EMBL/GenBank/DDBJ databases">
        <title>Deep-cultivation of Planctomycetes and their phenomic and genomic characterization uncovers novel biology.</title>
        <authorList>
            <person name="Wiegand S."/>
            <person name="Jogler M."/>
            <person name="Boedeker C."/>
            <person name="Pinto D."/>
            <person name="Vollmers J."/>
            <person name="Rivas-Marin E."/>
            <person name="Kohn T."/>
            <person name="Peeters S.H."/>
            <person name="Heuer A."/>
            <person name="Rast P."/>
            <person name="Oberbeckmann S."/>
            <person name="Bunk B."/>
            <person name="Jeske O."/>
            <person name="Meyerdierks A."/>
            <person name="Storesund J.E."/>
            <person name="Kallscheuer N."/>
            <person name="Luecker S."/>
            <person name="Lage O.M."/>
            <person name="Pohl T."/>
            <person name="Merkel B.J."/>
            <person name="Hornburger P."/>
            <person name="Mueller R.-W."/>
            <person name="Bruemmer F."/>
            <person name="Labrenz M."/>
            <person name="Spormann A.M."/>
            <person name="Op Den Camp H."/>
            <person name="Overmann J."/>
            <person name="Amann R."/>
            <person name="Jetten M.S.M."/>
            <person name="Mascher T."/>
            <person name="Medema M.H."/>
            <person name="Devos D.P."/>
            <person name="Kaster A.-K."/>
            <person name="Ovreas L."/>
            <person name="Rohde M."/>
            <person name="Galperin M.Y."/>
            <person name="Jogler C."/>
        </authorList>
    </citation>
    <scope>NUCLEOTIDE SEQUENCE [LARGE SCALE GENOMIC DNA]</scope>
    <source>
        <strain evidence="1 2">CA85</strain>
    </source>
</reference>
<evidence type="ECO:0000313" key="2">
    <source>
        <dbReference type="Proteomes" id="UP000318053"/>
    </source>
</evidence>
<keyword evidence="2" id="KW-1185">Reference proteome</keyword>
<dbReference type="AlphaFoldDB" id="A0A5C5YEL9"/>
<comment type="caution">
    <text evidence="1">The sequence shown here is derived from an EMBL/GenBank/DDBJ whole genome shotgun (WGS) entry which is preliminary data.</text>
</comment>
<organism evidence="1 2">
    <name type="scientific">Allorhodopirellula solitaria</name>
    <dbReference type="NCBI Taxonomy" id="2527987"/>
    <lineage>
        <taxon>Bacteria</taxon>
        <taxon>Pseudomonadati</taxon>
        <taxon>Planctomycetota</taxon>
        <taxon>Planctomycetia</taxon>
        <taxon>Pirellulales</taxon>
        <taxon>Pirellulaceae</taxon>
        <taxon>Allorhodopirellula</taxon>
    </lineage>
</organism>
<evidence type="ECO:0000313" key="1">
    <source>
        <dbReference type="EMBL" id="TWT74197.1"/>
    </source>
</evidence>
<protein>
    <submittedName>
        <fullName evidence="1">Uncharacterized protein</fullName>
    </submittedName>
</protein>
<gene>
    <name evidence="1" type="ORF">CA85_10840</name>
</gene>
<dbReference type="Proteomes" id="UP000318053">
    <property type="component" value="Unassembled WGS sequence"/>
</dbReference>